<name>A0A8S3CVA1_9BILA</name>
<dbReference type="Proteomes" id="UP000681720">
    <property type="component" value="Unassembled WGS sequence"/>
</dbReference>
<protein>
    <submittedName>
        <fullName evidence="1">Uncharacterized protein</fullName>
    </submittedName>
</protein>
<comment type="caution">
    <text evidence="1">The sequence shown here is derived from an EMBL/GenBank/DDBJ whole genome shotgun (WGS) entry which is preliminary data.</text>
</comment>
<organism evidence="1 2">
    <name type="scientific">Rotaria magnacalcarata</name>
    <dbReference type="NCBI Taxonomy" id="392030"/>
    <lineage>
        <taxon>Eukaryota</taxon>
        <taxon>Metazoa</taxon>
        <taxon>Spiralia</taxon>
        <taxon>Gnathifera</taxon>
        <taxon>Rotifera</taxon>
        <taxon>Eurotatoria</taxon>
        <taxon>Bdelloidea</taxon>
        <taxon>Philodinida</taxon>
        <taxon>Philodinidae</taxon>
        <taxon>Rotaria</taxon>
    </lineage>
</organism>
<accession>A0A8S3CVA1</accession>
<evidence type="ECO:0000313" key="2">
    <source>
        <dbReference type="Proteomes" id="UP000681720"/>
    </source>
</evidence>
<gene>
    <name evidence="1" type="ORF">GIL414_LOCUS54660</name>
</gene>
<dbReference type="AlphaFoldDB" id="A0A8S3CVA1"/>
<sequence length="42" mass="4526">MDLDDTEESAISLPDPALPSVDYKNCCLWGDPRVSECGPSAQ</sequence>
<evidence type="ECO:0000313" key="1">
    <source>
        <dbReference type="EMBL" id="CAF4957585.1"/>
    </source>
</evidence>
<dbReference type="EMBL" id="CAJOBJ010192145">
    <property type="protein sequence ID" value="CAF4957585.1"/>
    <property type="molecule type" value="Genomic_DNA"/>
</dbReference>
<feature type="non-terminal residue" evidence="1">
    <location>
        <position position="42"/>
    </location>
</feature>
<proteinExistence type="predicted"/>
<reference evidence="1" key="1">
    <citation type="submission" date="2021-02" db="EMBL/GenBank/DDBJ databases">
        <authorList>
            <person name="Nowell W R."/>
        </authorList>
    </citation>
    <scope>NUCLEOTIDE SEQUENCE</scope>
</reference>